<evidence type="ECO:0000259" key="2">
    <source>
        <dbReference type="Pfam" id="PF08239"/>
    </source>
</evidence>
<reference evidence="3 4" key="1">
    <citation type="submission" date="2019-03" db="EMBL/GenBank/DDBJ databases">
        <title>Genomic Encyclopedia of Type Strains, Phase IV (KMG-IV): sequencing the most valuable type-strain genomes for metagenomic binning, comparative biology and taxonomic classification.</title>
        <authorList>
            <person name="Goeker M."/>
        </authorList>
    </citation>
    <scope>NUCLEOTIDE SEQUENCE [LARGE SCALE GENOMIC DNA]</scope>
    <source>
        <strain evidence="3 4">DSM 25903</strain>
    </source>
</reference>
<dbReference type="InterPro" id="IPR003646">
    <property type="entry name" value="SH3-like_bac-type"/>
</dbReference>
<dbReference type="Gene3D" id="3.40.80.10">
    <property type="entry name" value="Peptidoglycan recognition protein-like"/>
    <property type="match status" value="1"/>
</dbReference>
<gene>
    <name evidence="3" type="ORF">EV668_0434</name>
</gene>
<dbReference type="SUPFAM" id="SSF55846">
    <property type="entry name" value="N-acetylmuramoyl-L-alanine amidase-like"/>
    <property type="match status" value="1"/>
</dbReference>
<accession>A0A4V3DYS3</accession>
<evidence type="ECO:0000313" key="4">
    <source>
        <dbReference type="Proteomes" id="UP000295122"/>
    </source>
</evidence>
<dbReference type="Pfam" id="PF01510">
    <property type="entry name" value="Amidase_2"/>
    <property type="match status" value="1"/>
</dbReference>
<sequence length="255" mass="27233">MAVPSAWMPKASMHRIHVHWTAGGYAANATDKRSYHILIQGDGSLVRCDTSIKANEAGSGMKPASHTKNANTGAIGVSMCCMTGAKESPFKPGVAPLKREQWDAMIEVVADLALAYHILVTPTRILTHAEVEPNLGIPQDKWDITRLPFDPKTVGHKAVGDMMRKAVAARLSQIKGAAPPPDMPSDLKLPRFKVQGAAPSTLNVRRSPAGEKVGELPEGSVVERLAMLGNWSQVRTSAGFVGWVSTPFLAAVAPS</sequence>
<evidence type="ECO:0000313" key="3">
    <source>
        <dbReference type="EMBL" id="TDR93179.1"/>
    </source>
</evidence>
<name>A0A4V3DYS3_9HYPH</name>
<keyword evidence="4" id="KW-1185">Reference proteome</keyword>
<dbReference type="Gene3D" id="2.30.30.40">
    <property type="entry name" value="SH3 Domains"/>
    <property type="match status" value="1"/>
</dbReference>
<dbReference type="GO" id="GO:0008745">
    <property type="term" value="F:N-acetylmuramoyl-L-alanine amidase activity"/>
    <property type="evidence" value="ECO:0007669"/>
    <property type="project" value="InterPro"/>
</dbReference>
<protein>
    <submittedName>
        <fullName evidence="3">SH3 domain-containing protein</fullName>
    </submittedName>
</protein>
<dbReference type="RefSeq" id="WP_166652310.1">
    <property type="nucleotide sequence ID" value="NZ_SNZR01000011.1"/>
</dbReference>
<feature type="domain" description="N-acetylmuramoyl-L-alanine amidase" evidence="1">
    <location>
        <begin position="13"/>
        <end position="143"/>
    </location>
</feature>
<dbReference type="EMBL" id="SNZR01000011">
    <property type="protein sequence ID" value="TDR93179.1"/>
    <property type="molecule type" value="Genomic_DNA"/>
</dbReference>
<dbReference type="AlphaFoldDB" id="A0A4V3DYS3"/>
<evidence type="ECO:0000259" key="1">
    <source>
        <dbReference type="Pfam" id="PF01510"/>
    </source>
</evidence>
<comment type="caution">
    <text evidence="3">The sequence shown here is derived from an EMBL/GenBank/DDBJ whole genome shotgun (WGS) entry which is preliminary data.</text>
</comment>
<feature type="domain" description="SH3b" evidence="2">
    <location>
        <begin position="200"/>
        <end position="249"/>
    </location>
</feature>
<dbReference type="GO" id="GO:0009253">
    <property type="term" value="P:peptidoglycan catabolic process"/>
    <property type="evidence" value="ECO:0007669"/>
    <property type="project" value="InterPro"/>
</dbReference>
<dbReference type="InterPro" id="IPR036505">
    <property type="entry name" value="Amidase/PGRP_sf"/>
</dbReference>
<dbReference type="Pfam" id="PF08239">
    <property type="entry name" value="SH3_3"/>
    <property type="match status" value="1"/>
</dbReference>
<dbReference type="InterPro" id="IPR002502">
    <property type="entry name" value="Amidase_domain"/>
</dbReference>
<proteinExistence type="predicted"/>
<dbReference type="Proteomes" id="UP000295122">
    <property type="component" value="Unassembled WGS sequence"/>
</dbReference>
<organism evidence="3 4">
    <name type="scientific">Enterovirga rhinocerotis</name>
    <dbReference type="NCBI Taxonomy" id="1339210"/>
    <lineage>
        <taxon>Bacteria</taxon>
        <taxon>Pseudomonadati</taxon>
        <taxon>Pseudomonadota</taxon>
        <taxon>Alphaproteobacteria</taxon>
        <taxon>Hyphomicrobiales</taxon>
        <taxon>Methylobacteriaceae</taxon>
        <taxon>Enterovirga</taxon>
    </lineage>
</organism>